<name>A0A7L4P677_9CREN</name>
<dbReference type="SUPFAM" id="SSF46785">
    <property type="entry name" value="Winged helix' DNA-binding domain"/>
    <property type="match status" value="1"/>
</dbReference>
<gene>
    <name evidence="17" type="primary">ribK</name>
    <name evidence="19" type="ORF">HC235_01465</name>
</gene>
<keyword evidence="9 17" id="KW-0479">Metal-binding</keyword>
<comment type="cofactor">
    <cofactor evidence="17">
        <name>Mg(2+)</name>
        <dbReference type="ChEBI" id="CHEBI:18420"/>
    </cofactor>
    <text evidence="17">Binds 1 Mg(2+) ion per subunit.</text>
</comment>
<evidence type="ECO:0000256" key="9">
    <source>
        <dbReference type="ARBA" id="ARBA00022723"/>
    </source>
</evidence>
<evidence type="ECO:0000256" key="12">
    <source>
        <dbReference type="ARBA" id="ARBA00022842"/>
    </source>
</evidence>
<feature type="domain" description="Riboflavin kinase" evidence="18">
    <location>
        <begin position="88"/>
        <end position="208"/>
    </location>
</feature>
<evidence type="ECO:0000259" key="18">
    <source>
        <dbReference type="Pfam" id="PF01982"/>
    </source>
</evidence>
<keyword evidence="7 17" id="KW-0288">FMN</keyword>
<dbReference type="PANTHER" id="PTHR40706">
    <property type="entry name" value="RIBOFLAVIN KINASE"/>
    <property type="match status" value="1"/>
</dbReference>
<reference evidence="19 20" key="1">
    <citation type="journal article" date="2020" name="Nat. Commun.">
        <title>The structures of two archaeal type IV pili illuminate evolutionary relationships.</title>
        <authorList>
            <person name="Wang F."/>
            <person name="Baquero D.P."/>
            <person name="Su Z."/>
            <person name="Beltran L.C."/>
            <person name="Prangishvili D."/>
            <person name="Krupovic M."/>
            <person name="Egelman E.H."/>
        </authorList>
    </citation>
    <scope>NUCLEOTIDE SEQUENCE [LARGE SCALE GENOMIC DNA]</scope>
    <source>
        <strain evidence="19 20">2GA</strain>
    </source>
</reference>
<feature type="binding site" evidence="17">
    <location>
        <position position="177"/>
    </location>
    <ligand>
        <name>FMN</name>
        <dbReference type="ChEBI" id="CHEBI:58210"/>
    </ligand>
</feature>
<organism evidence="19 20">
    <name type="scientific">Pyrobaculum arsenaticum</name>
    <dbReference type="NCBI Taxonomy" id="121277"/>
    <lineage>
        <taxon>Archaea</taxon>
        <taxon>Thermoproteota</taxon>
        <taxon>Thermoprotei</taxon>
        <taxon>Thermoproteales</taxon>
        <taxon>Thermoproteaceae</taxon>
        <taxon>Pyrobaculum</taxon>
    </lineage>
</organism>
<dbReference type="EMBL" id="JAAVJF010000001">
    <property type="protein sequence ID" value="NYR14655.1"/>
    <property type="molecule type" value="Genomic_DNA"/>
</dbReference>
<accession>A0A7L4P677</accession>
<keyword evidence="6 17" id="KW-0285">Flavoprotein</keyword>
<keyword evidence="8 17" id="KW-0808">Transferase</keyword>
<keyword evidence="12 17" id="KW-0460">Magnesium</keyword>
<comment type="catalytic activity">
    <reaction evidence="16 17">
        <text>riboflavin + CTP = CDP + FMN + H(+)</text>
        <dbReference type="Rhea" id="RHEA:25021"/>
        <dbReference type="ChEBI" id="CHEBI:15378"/>
        <dbReference type="ChEBI" id="CHEBI:37563"/>
        <dbReference type="ChEBI" id="CHEBI:57986"/>
        <dbReference type="ChEBI" id="CHEBI:58069"/>
        <dbReference type="ChEBI" id="CHEBI:58210"/>
        <dbReference type="EC" id="2.7.1.161"/>
    </reaction>
</comment>
<feature type="binding site" evidence="17">
    <location>
        <begin position="91"/>
        <end position="96"/>
    </location>
    <ligand>
        <name>CDP</name>
        <dbReference type="ChEBI" id="CHEBI:58069"/>
    </ligand>
</feature>
<evidence type="ECO:0000256" key="11">
    <source>
        <dbReference type="ARBA" id="ARBA00022777"/>
    </source>
</evidence>
<dbReference type="OMA" id="HAEYEDY"/>
<evidence type="ECO:0000256" key="6">
    <source>
        <dbReference type="ARBA" id="ARBA00022630"/>
    </source>
</evidence>
<dbReference type="SMR" id="A0A7L4P677"/>
<dbReference type="InterPro" id="IPR036390">
    <property type="entry name" value="WH_DNA-bd_sf"/>
</dbReference>
<dbReference type="GO" id="GO:0000166">
    <property type="term" value="F:nucleotide binding"/>
    <property type="evidence" value="ECO:0007669"/>
    <property type="project" value="UniProtKB-UniRule"/>
</dbReference>
<dbReference type="GeneID" id="5055447"/>
<dbReference type="GO" id="GO:0009398">
    <property type="term" value="P:FMN biosynthetic process"/>
    <property type="evidence" value="ECO:0007669"/>
    <property type="project" value="UniProtKB-UniRule"/>
</dbReference>
<dbReference type="InterPro" id="IPR023465">
    <property type="entry name" value="Riboflavin_kinase_dom_sf"/>
</dbReference>
<evidence type="ECO:0000256" key="4">
    <source>
        <dbReference type="ARBA" id="ARBA00011987"/>
    </source>
</evidence>
<dbReference type="Gene3D" id="2.40.30.30">
    <property type="entry name" value="Riboflavin kinase-like"/>
    <property type="match status" value="1"/>
</dbReference>
<evidence type="ECO:0000256" key="17">
    <source>
        <dbReference type="HAMAP-Rule" id="MF_01285"/>
    </source>
</evidence>
<evidence type="ECO:0000256" key="1">
    <source>
        <dbReference type="ARBA" id="ARBA00003072"/>
    </source>
</evidence>
<dbReference type="PANTHER" id="PTHR40706:SF1">
    <property type="entry name" value="RIBOFLAVIN KINASE"/>
    <property type="match status" value="1"/>
</dbReference>
<dbReference type="AlphaFoldDB" id="A0A7L4P677"/>
<comment type="caution">
    <text evidence="19">The sequence shown here is derived from an EMBL/GenBank/DDBJ whole genome shotgun (WGS) entry which is preliminary data.</text>
</comment>
<dbReference type="Proteomes" id="UP000554766">
    <property type="component" value="Unassembled WGS sequence"/>
</dbReference>
<dbReference type="InterPro" id="IPR023470">
    <property type="entry name" value="Riboflavin_kinase_archaeal"/>
</dbReference>
<dbReference type="Gene3D" id="1.10.10.10">
    <property type="entry name" value="Winged helix-like DNA-binding domain superfamily/Winged helix DNA-binding domain"/>
    <property type="match status" value="1"/>
</dbReference>
<evidence type="ECO:0000313" key="19">
    <source>
        <dbReference type="EMBL" id="NYR14655.1"/>
    </source>
</evidence>
<dbReference type="InterPro" id="IPR039063">
    <property type="entry name" value="RibK_CTP-dep"/>
</dbReference>
<feature type="binding site" evidence="17">
    <location>
        <begin position="190"/>
        <end position="193"/>
    </location>
    <ligand>
        <name>CDP</name>
        <dbReference type="ChEBI" id="CHEBI:58069"/>
    </ligand>
</feature>
<evidence type="ECO:0000256" key="5">
    <source>
        <dbReference type="ARBA" id="ARBA00017394"/>
    </source>
</evidence>
<evidence type="ECO:0000313" key="20">
    <source>
        <dbReference type="Proteomes" id="UP000554766"/>
    </source>
</evidence>
<feature type="binding site" evidence="17">
    <location>
        <position position="120"/>
    </location>
    <ligand>
        <name>Mg(2+)</name>
        <dbReference type="ChEBI" id="CHEBI:18420"/>
    </ligand>
</feature>
<comment type="similarity">
    <text evidence="3 17">Belongs to the archaeal riboflavin kinase family.</text>
</comment>
<dbReference type="RefSeq" id="WP_011900308.1">
    <property type="nucleotide sequence ID" value="NZ_JAAVJF010000001.1"/>
</dbReference>
<evidence type="ECO:0000256" key="8">
    <source>
        <dbReference type="ARBA" id="ARBA00022679"/>
    </source>
</evidence>
<dbReference type="InterPro" id="IPR023602">
    <property type="entry name" value="Riboflavin_kinase_CTP-dep"/>
</dbReference>
<keyword evidence="20" id="KW-1185">Reference proteome</keyword>
<evidence type="ECO:0000256" key="2">
    <source>
        <dbReference type="ARBA" id="ARBA00005219"/>
    </source>
</evidence>
<dbReference type="SUPFAM" id="SSF82114">
    <property type="entry name" value="Riboflavin kinase-like"/>
    <property type="match status" value="1"/>
</dbReference>
<dbReference type="UniPathway" id="UPA00276">
    <property type="reaction ID" value="UER00929"/>
</dbReference>
<evidence type="ECO:0000256" key="15">
    <source>
        <dbReference type="ARBA" id="ARBA00033116"/>
    </source>
</evidence>
<feature type="binding site" evidence="17">
    <location>
        <position position="185"/>
    </location>
    <ligand>
        <name>FMN</name>
        <dbReference type="ChEBI" id="CHEBI:58210"/>
    </ligand>
</feature>
<dbReference type="GO" id="GO:0009231">
    <property type="term" value="P:riboflavin biosynthetic process"/>
    <property type="evidence" value="ECO:0007669"/>
    <property type="project" value="InterPro"/>
</dbReference>
<keyword evidence="10 17" id="KW-0547">Nucleotide-binding</keyword>
<sequence>MECRERRLAADLIALSSVEGLPVSEAAKRLCMTRQGLYKLLKQLRAEGYVAEGSVVKLTPKGRDFLSGILRDLLRYFNIASIRLVGRVVSGLGEGAFYISLEGYKRAIEERLGFTPFPGTLNIKLDPQYMPYRRYLDGLPGVVIPGFSNGLRTYGAVKAFRARVNGVEGAVVMPERTHHPTDVIEVVAPVKLRDALGLRDGDVVEVEVLL</sequence>
<comment type="function">
    <text evidence="1 17">Catalyzes the CTP-dependent phosphorylation of riboflavin (vitamin B2) to form flavin mononucleotide (FMN).</text>
</comment>
<comment type="pathway">
    <text evidence="2 17">Cofactor biosynthesis; FMN biosynthesis; FMN from riboflavin (CTP route): step 1/1.</text>
</comment>
<comment type="caution">
    <text evidence="17">Lacks conserved residue(s) required for the propagation of feature annotation.</text>
</comment>
<evidence type="ECO:0000256" key="7">
    <source>
        <dbReference type="ARBA" id="ARBA00022643"/>
    </source>
</evidence>
<keyword evidence="11 17" id="KW-0418">Kinase</keyword>
<evidence type="ECO:0000256" key="3">
    <source>
        <dbReference type="ARBA" id="ARBA00006428"/>
    </source>
</evidence>
<protein>
    <recommendedName>
        <fullName evidence="5 17">Riboflavin kinase</fullName>
        <shortName evidence="17">RFK</shortName>
        <ecNumber evidence="4 17">2.7.1.161</ecNumber>
    </recommendedName>
    <alternativeName>
        <fullName evidence="14 17">CTP-dependent riboflavin kinase</fullName>
    </alternativeName>
    <alternativeName>
        <fullName evidence="15 17">CTP:riboflavin 5'-phosphotransferase</fullName>
    </alternativeName>
    <alternativeName>
        <fullName evidence="13 17">Flavokinase</fullName>
    </alternativeName>
</protein>
<evidence type="ECO:0000256" key="14">
    <source>
        <dbReference type="ARBA" id="ARBA00030544"/>
    </source>
</evidence>
<feature type="binding site" evidence="17">
    <location>
        <position position="122"/>
    </location>
    <ligand>
        <name>Mg(2+)</name>
        <dbReference type="ChEBI" id="CHEBI:18420"/>
    </ligand>
</feature>
<dbReference type="InterPro" id="IPR036388">
    <property type="entry name" value="WH-like_DNA-bd_sf"/>
</dbReference>
<dbReference type="EC" id="2.7.1.161" evidence="4 17"/>
<evidence type="ECO:0000256" key="13">
    <source>
        <dbReference type="ARBA" id="ARBA00029789"/>
    </source>
</evidence>
<dbReference type="GO" id="GO:0008531">
    <property type="term" value="F:riboflavin kinase activity"/>
    <property type="evidence" value="ECO:0007669"/>
    <property type="project" value="InterPro"/>
</dbReference>
<evidence type="ECO:0000256" key="10">
    <source>
        <dbReference type="ARBA" id="ARBA00022741"/>
    </source>
</evidence>
<dbReference type="GO" id="GO:0000287">
    <property type="term" value="F:magnesium ion binding"/>
    <property type="evidence" value="ECO:0007669"/>
    <property type="project" value="UniProtKB-UniRule"/>
</dbReference>
<evidence type="ECO:0000256" key="16">
    <source>
        <dbReference type="ARBA" id="ARBA00047857"/>
    </source>
</evidence>
<proteinExistence type="inferred from homology"/>
<dbReference type="Pfam" id="PF01982">
    <property type="entry name" value="CTP-dep_RFKase"/>
    <property type="match status" value="1"/>
</dbReference>
<dbReference type="HAMAP" id="MF_01285">
    <property type="entry name" value="Riboflavin_kinase"/>
    <property type="match status" value="1"/>
</dbReference>